<keyword evidence="11" id="KW-0449">Lipoprotein</keyword>
<evidence type="ECO:0000256" key="15">
    <source>
        <dbReference type="RuleBase" id="RU000304"/>
    </source>
</evidence>
<comment type="subcellular location">
    <subcellularLocation>
        <location evidence="1">Cell membrane</location>
        <topology evidence="1">Lipid-anchor</topology>
    </subcellularLocation>
</comment>
<comment type="catalytic activity">
    <reaction evidence="13">
        <text>L-seryl-[protein] + ATP = O-phospho-L-seryl-[protein] + ADP + H(+)</text>
        <dbReference type="Rhea" id="RHEA:17989"/>
        <dbReference type="Rhea" id="RHEA-COMP:9863"/>
        <dbReference type="Rhea" id="RHEA-COMP:11604"/>
        <dbReference type="ChEBI" id="CHEBI:15378"/>
        <dbReference type="ChEBI" id="CHEBI:29999"/>
        <dbReference type="ChEBI" id="CHEBI:30616"/>
        <dbReference type="ChEBI" id="CHEBI:83421"/>
        <dbReference type="ChEBI" id="CHEBI:456216"/>
        <dbReference type="EC" id="2.7.11.1"/>
    </reaction>
</comment>
<evidence type="ECO:0000256" key="7">
    <source>
        <dbReference type="ARBA" id="ARBA00022741"/>
    </source>
</evidence>
<keyword evidence="6" id="KW-0808">Transferase</keyword>
<dbReference type="Gene3D" id="1.10.510.10">
    <property type="entry name" value="Transferase(Phosphotransferase) domain 1"/>
    <property type="match status" value="1"/>
</dbReference>
<feature type="region of interest" description="Disordered" evidence="16">
    <location>
        <begin position="363"/>
        <end position="413"/>
    </location>
</feature>
<reference evidence="19" key="1">
    <citation type="journal article" date="2023" name="Proc. Natl. Acad. Sci. U.S.A.">
        <title>Genomic and structural basis for evolution of tropane alkaloid biosynthesis.</title>
        <authorList>
            <person name="Wanga Y.-J."/>
            <person name="Taina T."/>
            <person name="Yua J.-Y."/>
            <person name="Lia J."/>
            <person name="Xua B."/>
            <person name="Chenc J."/>
            <person name="D'Auriad J.C."/>
            <person name="Huanga J.-P."/>
            <person name="Huanga S.-X."/>
        </authorList>
    </citation>
    <scope>NUCLEOTIDE SEQUENCE [LARGE SCALE GENOMIC DNA]</scope>
    <source>
        <strain evidence="19">cv. KIB-2019</strain>
    </source>
</reference>
<organism evidence="18 19">
    <name type="scientific">Anisodus acutangulus</name>
    <dbReference type="NCBI Taxonomy" id="402998"/>
    <lineage>
        <taxon>Eukaryota</taxon>
        <taxon>Viridiplantae</taxon>
        <taxon>Streptophyta</taxon>
        <taxon>Embryophyta</taxon>
        <taxon>Tracheophyta</taxon>
        <taxon>Spermatophyta</taxon>
        <taxon>Magnoliopsida</taxon>
        <taxon>eudicotyledons</taxon>
        <taxon>Gunneridae</taxon>
        <taxon>Pentapetalae</taxon>
        <taxon>asterids</taxon>
        <taxon>lamiids</taxon>
        <taxon>Solanales</taxon>
        <taxon>Solanaceae</taxon>
        <taxon>Solanoideae</taxon>
        <taxon>Hyoscyameae</taxon>
        <taxon>Anisodus</taxon>
    </lineage>
</organism>
<keyword evidence="4" id="KW-1003">Cell membrane</keyword>
<dbReference type="AlphaFoldDB" id="A0A9Q1L3W5"/>
<evidence type="ECO:0000256" key="10">
    <source>
        <dbReference type="ARBA" id="ARBA00023136"/>
    </source>
</evidence>
<evidence type="ECO:0000256" key="16">
    <source>
        <dbReference type="SAM" id="MobiDB-lite"/>
    </source>
</evidence>
<evidence type="ECO:0000256" key="9">
    <source>
        <dbReference type="ARBA" id="ARBA00022840"/>
    </source>
</evidence>
<dbReference type="SUPFAM" id="SSF56112">
    <property type="entry name" value="Protein kinase-like (PK-like)"/>
    <property type="match status" value="1"/>
</dbReference>
<proteinExistence type="inferred from homology"/>
<dbReference type="InterPro" id="IPR001245">
    <property type="entry name" value="Ser-Thr/Tyr_kinase_cat_dom"/>
</dbReference>
<gene>
    <name evidence="18" type="ORF">K7X08_015130</name>
</gene>
<dbReference type="PROSITE" id="PS50011">
    <property type="entry name" value="PROTEIN_KINASE_DOM"/>
    <property type="match status" value="1"/>
</dbReference>
<dbReference type="GO" id="GO:0005524">
    <property type="term" value="F:ATP binding"/>
    <property type="evidence" value="ECO:0007669"/>
    <property type="project" value="UniProtKB-UniRule"/>
</dbReference>
<dbReference type="FunFam" id="1.10.510.10:FF:000032">
    <property type="entry name" value="Serine/threonine-protein kinase PBS1"/>
    <property type="match status" value="1"/>
</dbReference>
<comment type="similarity">
    <text evidence="2">Belongs to the protein kinase superfamily. Ser/Thr protein kinase family.</text>
</comment>
<dbReference type="Gene3D" id="3.30.200.20">
    <property type="entry name" value="Phosphorylase Kinase, domain 1"/>
    <property type="match status" value="1"/>
</dbReference>
<evidence type="ECO:0000256" key="6">
    <source>
        <dbReference type="ARBA" id="ARBA00022679"/>
    </source>
</evidence>
<dbReference type="GO" id="GO:0005886">
    <property type="term" value="C:plasma membrane"/>
    <property type="evidence" value="ECO:0007669"/>
    <property type="project" value="UniProtKB-SubCell"/>
</dbReference>
<dbReference type="PANTHER" id="PTHR47985">
    <property type="entry name" value="OS07G0668900 PROTEIN"/>
    <property type="match status" value="1"/>
</dbReference>
<dbReference type="InterPro" id="IPR017441">
    <property type="entry name" value="Protein_kinase_ATP_BS"/>
</dbReference>
<evidence type="ECO:0000256" key="3">
    <source>
        <dbReference type="ARBA" id="ARBA00012513"/>
    </source>
</evidence>
<dbReference type="InterPro" id="IPR000719">
    <property type="entry name" value="Prot_kinase_dom"/>
</dbReference>
<name>A0A9Q1L3W5_9SOLA</name>
<evidence type="ECO:0000256" key="1">
    <source>
        <dbReference type="ARBA" id="ARBA00004193"/>
    </source>
</evidence>
<evidence type="ECO:0000256" key="4">
    <source>
        <dbReference type="ARBA" id="ARBA00022475"/>
    </source>
</evidence>
<dbReference type="EC" id="2.7.11.1" evidence="3"/>
<dbReference type="EMBL" id="JAJAGQ010000023">
    <property type="protein sequence ID" value="KAJ8527679.1"/>
    <property type="molecule type" value="Genomic_DNA"/>
</dbReference>
<dbReference type="GO" id="GO:0004674">
    <property type="term" value="F:protein serine/threonine kinase activity"/>
    <property type="evidence" value="ECO:0007669"/>
    <property type="project" value="UniProtKB-KW"/>
</dbReference>
<dbReference type="FunFam" id="3.30.200.20:FF:000244">
    <property type="entry name" value="Serine/threonine-protein kinase CDL1-like"/>
    <property type="match status" value="1"/>
</dbReference>
<keyword evidence="7 14" id="KW-0547">Nucleotide-binding</keyword>
<evidence type="ECO:0000256" key="5">
    <source>
        <dbReference type="ARBA" id="ARBA00022527"/>
    </source>
</evidence>
<feature type="compositionally biased region" description="Basic and acidic residues" evidence="16">
    <location>
        <begin position="397"/>
        <end position="413"/>
    </location>
</feature>
<evidence type="ECO:0000313" key="19">
    <source>
        <dbReference type="Proteomes" id="UP001152561"/>
    </source>
</evidence>
<evidence type="ECO:0000256" key="2">
    <source>
        <dbReference type="ARBA" id="ARBA00008684"/>
    </source>
</evidence>
<keyword evidence="10" id="KW-0472">Membrane</keyword>
<keyword evidence="19" id="KW-1185">Reference proteome</keyword>
<evidence type="ECO:0000256" key="11">
    <source>
        <dbReference type="ARBA" id="ARBA00023288"/>
    </source>
</evidence>
<feature type="binding site" evidence="14">
    <location>
        <position position="111"/>
    </location>
    <ligand>
        <name>ATP</name>
        <dbReference type="ChEBI" id="CHEBI:30616"/>
    </ligand>
</feature>
<dbReference type="OrthoDB" id="4062651at2759"/>
<comment type="caution">
    <text evidence="18">The sequence shown here is derived from an EMBL/GenBank/DDBJ whole genome shotgun (WGS) entry which is preliminary data.</text>
</comment>
<evidence type="ECO:0000256" key="8">
    <source>
        <dbReference type="ARBA" id="ARBA00022777"/>
    </source>
</evidence>
<sequence length="413" mass="46289">MICFSCCMSSPDQDNIQTKSLAKSIQEHQKDTKSISSFANISIKTDGSRRRYIVEEIEKYGKGNISTQILTYNDLALATENFDSECLLGEGGFGKVYKGHIERKNIDVAVKQLDRNGFQGNREFLVEVLLLSLLHHPNLVTLVGYCSDGDQRILVYEFISNGSLEDHLLELGPEQKPLDWITRMRIAEGAARGLEYLHETANPSVIYRDFKASNILLDENFSPKLSDFGLAKLGPTGEKTHVSTRVMGTYGYCAPEYASTGQLTTKSDVYSFGVVFLEIITGRRVIDNSRPSEEQNLVVWATPLFRDKTKFHLMADPLMGGDYPMKALYQALAIAAMCLQEEATTRPLMSDVVTALEFLSGNKKELDAEEEEEDEDEEEAEKNTFKSPPALQSFTSRLERAESNDANGIRERD</sequence>
<keyword evidence="5 15" id="KW-0723">Serine/threonine-protein kinase</keyword>
<dbReference type="CDD" id="cd14066">
    <property type="entry name" value="STKc_IRAK"/>
    <property type="match status" value="1"/>
</dbReference>
<dbReference type="PROSITE" id="PS00108">
    <property type="entry name" value="PROTEIN_KINASE_ST"/>
    <property type="match status" value="1"/>
</dbReference>
<dbReference type="InterPro" id="IPR011009">
    <property type="entry name" value="Kinase-like_dom_sf"/>
</dbReference>
<keyword evidence="8" id="KW-0418">Kinase</keyword>
<feature type="domain" description="Protein kinase" evidence="17">
    <location>
        <begin position="82"/>
        <end position="359"/>
    </location>
</feature>
<feature type="compositionally biased region" description="Acidic residues" evidence="16">
    <location>
        <begin position="367"/>
        <end position="380"/>
    </location>
</feature>
<evidence type="ECO:0000256" key="14">
    <source>
        <dbReference type="PROSITE-ProRule" id="PRU10141"/>
    </source>
</evidence>
<evidence type="ECO:0000313" key="18">
    <source>
        <dbReference type="EMBL" id="KAJ8527679.1"/>
    </source>
</evidence>
<dbReference type="Proteomes" id="UP001152561">
    <property type="component" value="Unassembled WGS sequence"/>
</dbReference>
<keyword evidence="9 14" id="KW-0067">ATP-binding</keyword>
<dbReference type="PROSITE" id="PS00107">
    <property type="entry name" value="PROTEIN_KINASE_ATP"/>
    <property type="match status" value="1"/>
</dbReference>
<protein>
    <recommendedName>
        <fullName evidence="3">non-specific serine/threonine protein kinase</fullName>
        <ecNumber evidence="3">2.7.11.1</ecNumber>
    </recommendedName>
</protein>
<dbReference type="InterPro" id="IPR008271">
    <property type="entry name" value="Ser/Thr_kinase_AS"/>
</dbReference>
<evidence type="ECO:0000259" key="17">
    <source>
        <dbReference type="PROSITE" id="PS50011"/>
    </source>
</evidence>
<dbReference type="PANTHER" id="PTHR47985:SF39">
    <property type="entry name" value="SERINE_THREONINE-PROTEIN KINASE PBL23-RELATED"/>
    <property type="match status" value="1"/>
</dbReference>
<evidence type="ECO:0000256" key="13">
    <source>
        <dbReference type="ARBA" id="ARBA00048679"/>
    </source>
</evidence>
<accession>A0A9Q1L3W5</accession>
<comment type="catalytic activity">
    <reaction evidence="12">
        <text>L-threonyl-[protein] + ATP = O-phospho-L-threonyl-[protein] + ADP + H(+)</text>
        <dbReference type="Rhea" id="RHEA:46608"/>
        <dbReference type="Rhea" id="RHEA-COMP:11060"/>
        <dbReference type="Rhea" id="RHEA-COMP:11605"/>
        <dbReference type="ChEBI" id="CHEBI:15378"/>
        <dbReference type="ChEBI" id="CHEBI:30013"/>
        <dbReference type="ChEBI" id="CHEBI:30616"/>
        <dbReference type="ChEBI" id="CHEBI:61977"/>
        <dbReference type="ChEBI" id="CHEBI:456216"/>
        <dbReference type="EC" id="2.7.11.1"/>
    </reaction>
</comment>
<evidence type="ECO:0000256" key="12">
    <source>
        <dbReference type="ARBA" id="ARBA00047899"/>
    </source>
</evidence>
<dbReference type="Pfam" id="PF07714">
    <property type="entry name" value="PK_Tyr_Ser-Thr"/>
    <property type="match status" value="1"/>
</dbReference>